<keyword evidence="5" id="KW-0325">Glycoprotein</keyword>
<keyword evidence="4" id="KW-1015">Disulfide bond</keyword>
<dbReference type="InterPro" id="IPR029058">
    <property type="entry name" value="AB_hydrolase_fold"/>
</dbReference>
<comment type="similarity">
    <text evidence="1 6">Belongs to the type-B carboxylesterase/lipase family.</text>
</comment>
<dbReference type="RefSeq" id="XP_011306600.1">
    <property type="nucleotide sequence ID" value="XM_011308298.1"/>
</dbReference>
<dbReference type="Gene3D" id="3.40.50.1820">
    <property type="entry name" value="alpha/beta hydrolase"/>
    <property type="match status" value="1"/>
</dbReference>
<dbReference type="InterPro" id="IPR019819">
    <property type="entry name" value="Carboxylesterase_B_CS"/>
</dbReference>
<feature type="signal peptide" evidence="6">
    <location>
        <begin position="1"/>
        <end position="17"/>
    </location>
</feature>
<proteinExistence type="inferred from homology"/>
<gene>
    <name evidence="9" type="primary">LOC105268604</name>
</gene>
<dbReference type="GO" id="GO:0052689">
    <property type="term" value="F:carboxylic ester hydrolase activity"/>
    <property type="evidence" value="ECO:0007669"/>
    <property type="project" value="UniProtKB-KW"/>
</dbReference>
<dbReference type="GeneID" id="105268604"/>
<organism evidence="8 9">
    <name type="scientific">Fopius arisanus</name>
    <dbReference type="NCBI Taxonomy" id="64838"/>
    <lineage>
        <taxon>Eukaryota</taxon>
        <taxon>Metazoa</taxon>
        <taxon>Ecdysozoa</taxon>
        <taxon>Arthropoda</taxon>
        <taxon>Hexapoda</taxon>
        <taxon>Insecta</taxon>
        <taxon>Pterygota</taxon>
        <taxon>Neoptera</taxon>
        <taxon>Endopterygota</taxon>
        <taxon>Hymenoptera</taxon>
        <taxon>Apocrita</taxon>
        <taxon>Ichneumonoidea</taxon>
        <taxon>Braconidae</taxon>
        <taxon>Opiinae</taxon>
        <taxon>Fopius</taxon>
    </lineage>
</organism>
<keyword evidence="2" id="KW-0719">Serine esterase</keyword>
<accession>A0A9R1TCH4</accession>
<dbReference type="InterPro" id="IPR019826">
    <property type="entry name" value="Carboxylesterase_B_AS"/>
</dbReference>
<dbReference type="KEGG" id="fas:105268604"/>
<keyword evidence="6" id="KW-0732">Signal</keyword>
<dbReference type="SUPFAM" id="SSF53474">
    <property type="entry name" value="alpha/beta-Hydrolases"/>
    <property type="match status" value="1"/>
</dbReference>
<dbReference type="Pfam" id="PF00135">
    <property type="entry name" value="COesterase"/>
    <property type="match status" value="1"/>
</dbReference>
<dbReference type="EC" id="3.1.1.-" evidence="6"/>
<dbReference type="OrthoDB" id="6846267at2759"/>
<protein>
    <recommendedName>
        <fullName evidence="6">Carboxylic ester hydrolase</fullName>
        <ecNumber evidence="6">3.1.1.-</ecNumber>
    </recommendedName>
</protein>
<dbReference type="PROSITE" id="PS00941">
    <property type="entry name" value="CARBOXYLESTERASE_B_2"/>
    <property type="match status" value="1"/>
</dbReference>
<evidence type="ECO:0000256" key="1">
    <source>
        <dbReference type="ARBA" id="ARBA00005964"/>
    </source>
</evidence>
<keyword evidence="3 6" id="KW-0378">Hydrolase</keyword>
<dbReference type="PROSITE" id="PS00122">
    <property type="entry name" value="CARBOXYLESTERASE_B_1"/>
    <property type="match status" value="1"/>
</dbReference>
<dbReference type="InterPro" id="IPR002018">
    <property type="entry name" value="CarbesteraseB"/>
</dbReference>
<sequence>MMKPIILLFLLNNFVNGLFGEISDLLVETALGSVQGFSKISSYGRAYRAFEGIPYAKPPVGNLRFEPPNDNGPWEDTLLATSPKSGCVAYTHELGNPSGRITGEEDCLYLNIYTPFNQTKKESKLPVLFWIHGGAFQFGQGSHEGPLYIMNRDLVFVTINYRLNILGFMSTGDGVVPGNMGLKDQSLALRWVHENIESFGGDPNRITIGGVSAGGASTHYHYLSPMSRGLFQGGISVSGTALDCWTQTENSPEKAKKVGSLQGCPTNSTKEMVECLKSRPARSIVQLVAQFQPWWFNPFTPFGPVVEENSPSAFISRSPIEIITSGDAADLPWITSVTSEEGLYPIVEFIEGKFMAELDEKWEELAPHLLDFNYTIPQSQHARIAVKIRKHYLGNRKIQKDTAKSLIHMVGDRLFSVDAAKAAKLMAKINRSPVWFYYYNYRASISLTDVFNVTGNYGVSHSDDAFTFIDSGLPVITDQPTLNMQKIFLDIIESFLQKGSPPNNIRWPEVAASMEYLNYLHIAGPEKLNATCSSDFAEEKFWSCINFDENKPTV</sequence>
<evidence type="ECO:0000256" key="3">
    <source>
        <dbReference type="ARBA" id="ARBA00022801"/>
    </source>
</evidence>
<name>A0A9R1TCH4_9HYME</name>
<evidence type="ECO:0000256" key="4">
    <source>
        <dbReference type="ARBA" id="ARBA00023157"/>
    </source>
</evidence>
<evidence type="ECO:0000313" key="8">
    <source>
        <dbReference type="Proteomes" id="UP000694866"/>
    </source>
</evidence>
<feature type="domain" description="Carboxylesterase type B" evidence="7">
    <location>
        <begin position="25"/>
        <end position="527"/>
    </location>
</feature>
<evidence type="ECO:0000256" key="5">
    <source>
        <dbReference type="ARBA" id="ARBA00023180"/>
    </source>
</evidence>
<evidence type="ECO:0000313" key="9">
    <source>
        <dbReference type="RefSeq" id="XP_011306600.1"/>
    </source>
</evidence>
<evidence type="ECO:0000259" key="7">
    <source>
        <dbReference type="Pfam" id="PF00135"/>
    </source>
</evidence>
<feature type="chain" id="PRO_5040541836" description="Carboxylic ester hydrolase" evidence="6">
    <location>
        <begin position="18"/>
        <end position="554"/>
    </location>
</feature>
<evidence type="ECO:0000256" key="6">
    <source>
        <dbReference type="RuleBase" id="RU361235"/>
    </source>
</evidence>
<evidence type="ECO:0000256" key="2">
    <source>
        <dbReference type="ARBA" id="ARBA00022487"/>
    </source>
</evidence>
<keyword evidence="8" id="KW-1185">Reference proteome</keyword>
<dbReference type="PANTHER" id="PTHR43142:SF1">
    <property type="entry name" value="CARBOXYLIC ESTER HYDROLASE"/>
    <property type="match status" value="1"/>
</dbReference>
<reference evidence="9" key="1">
    <citation type="submission" date="2025-08" db="UniProtKB">
        <authorList>
            <consortium name="RefSeq"/>
        </authorList>
    </citation>
    <scope>IDENTIFICATION</scope>
    <source>
        <strain evidence="9">USDA-PBARC FA_bdor</strain>
        <tissue evidence="9">Whole organism</tissue>
    </source>
</reference>
<dbReference type="PANTHER" id="PTHR43142">
    <property type="entry name" value="CARBOXYLIC ESTER HYDROLASE"/>
    <property type="match status" value="1"/>
</dbReference>
<dbReference type="AlphaFoldDB" id="A0A9R1TCH4"/>
<dbReference type="Proteomes" id="UP000694866">
    <property type="component" value="Unplaced"/>
</dbReference>